<name>A0A1H7FTA8_9FIRM</name>
<dbReference type="AlphaFoldDB" id="A0A1H7FTA8"/>
<keyword evidence="1" id="KW-0812">Transmembrane</keyword>
<protein>
    <submittedName>
        <fullName evidence="2">Uncharacterized protein</fullName>
    </submittedName>
</protein>
<evidence type="ECO:0000256" key="1">
    <source>
        <dbReference type="SAM" id="Phobius"/>
    </source>
</evidence>
<keyword evidence="1" id="KW-0472">Membrane</keyword>
<proteinExistence type="predicted"/>
<accession>A0A1H7FTA8</accession>
<gene>
    <name evidence="2" type="ORF">SAMN02910377_00418</name>
</gene>
<evidence type="ECO:0000313" key="3">
    <source>
        <dbReference type="Proteomes" id="UP000182321"/>
    </source>
</evidence>
<dbReference type="Proteomes" id="UP000182321">
    <property type="component" value="Unassembled WGS sequence"/>
</dbReference>
<reference evidence="3" key="1">
    <citation type="submission" date="2016-10" db="EMBL/GenBank/DDBJ databases">
        <authorList>
            <person name="Varghese N."/>
        </authorList>
    </citation>
    <scope>NUCLEOTIDE SEQUENCE [LARGE SCALE GENOMIC DNA]</scope>
    <source>
        <strain evidence="3">ACV-9</strain>
    </source>
</reference>
<organism evidence="2 3">
    <name type="scientific">Pseudobutyrivibrio ruminis</name>
    <dbReference type="NCBI Taxonomy" id="46206"/>
    <lineage>
        <taxon>Bacteria</taxon>
        <taxon>Bacillati</taxon>
        <taxon>Bacillota</taxon>
        <taxon>Clostridia</taxon>
        <taxon>Lachnospirales</taxon>
        <taxon>Lachnospiraceae</taxon>
        <taxon>Pseudobutyrivibrio</taxon>
    </lineage>
</organism>
<keyword evidence="1" id="KW-1133">Transmembrane helix</keyword>
<dbReference type="RefSeq" id="WP_074788907.1">
    <property type="nucleotide sequence ID" value="NZ_FNZX01000004.1"/>
</dbReference>
<keyword evidence="3" id="KW-1185">Reference proteome</keyword>
<dbReference type="EMBL" id="FNZX01000004">
    <property type="protein sequence ID" value="SEK27430.1"/>
    <property type="molecule type" value="Genomic_DNA"/>
</dbReference>
<evidence type="ECO:0000313" key="2">
    <source>
        <dbReference type="EMBL" id="SEK27430.1"/>
    </source>
</evidence>
<sequence length="78" mass="8918">MNVALYYLIGLLVLFIAIVFIGWIVRKIDYKLQVQGKIPEHKIKGDIPFENPSEEINAQNDMTFAIEGQRAAHPQPPR</sequence>
<feature type="transmembrane region" description="Helical" evidence="1">
    <location>
        <begin position="6"/>
        <end position="25"/>
    </location>
</feature>